<dbReference type="EMBL" id="CAJNJA010008459">
    <property type="protein sequence ID" value="CAE7236750.1"/>
    <property type="molecule type" value="Genomic_DNA"/>
</dbReference>
<comment type="caution">
    <text evidence="1">The sequence shown here is derived from an EMBL/GenBank/DDBJ whole genome shotgun (WGS) entry which is preliminary data.</text>
</comment>
<dbReference type="Proteomes" id="UP000601435">
    <property type="component" value="Unassembled WGS sequence"/>
</dbReference>
<keyword evidence="2" id="KW-1185">Reference proteome</keyword>
<evidence type="ECO:0000313" key="2">
    <source>
        <dbReference type="Proteomes" id="UP000601435"/>
    </source>
</evidence>
<sequence length="241" mass="25964">MQSFMDGLAGKRVVLSGCGGGCDVLGTSVIYQQIRGIAEKVIFFSLSFTDDRLLTATTRQVSEKCWKVEPGNVMIADDRQEQIYFPEARMANALDVSIYTLSHFATIAQYTEGYRAALSMEFGSGSRGADVLILCDGGCDVLLTGAESCLATPVEDMSHLKAVLPLDIPEKYVAALGVNIDCGHGVVQEELDRRLVDMQCSGTMICSYPLTMHDAPAVYFTDVVSQCAPTHSVVQSLVVAA</sequence>
<dbReference type="Pfam" id="PF06626">
    <property type="entry name" value="DUF1152"/>
    <property type="match status" value="1"/>
</dbReference>
<dbReference type="OrthoDB" id="10259699at2759"/>
<proteinExistence type="predicted"/>
<gene>
    <name evidence="1" type="ORF">SNEC2469_LOCUS4002</name>
</gene>
<reference evidence="1" key="1">
    <citation type="submission" date="2021-02" db="EMBL/GenBank/DDBJ databases">
        <authorList>
            <person name="Dougan E. K."/>
            <person name="Rhodes N."/>
            <person name="Thang M."/>
            <person name="Chan C."/>
        </authorList>
    </citation>
    <scope>NUCLEOTIDE SEQUENCE</scope>
</reference>
<feature type="non-terminal residue" evidence="1">
    <location>
        <position position="241"/>
    </location>
</feature>
<name>A0A812KY88_9DINO</name>
<accession>A0A812KY88</accession>
<protein>
    <submittedName>
        <fullName evidence="1">Uncharacterized protein</fullName>
    </submittedName>
</protein>
<dbReference type="InterPro" id="IPR010581">
    <property type="entry name" value="DUF1152"/>
</dbReference>
<evidence type="ECO:0000313" key="1">
    <source>
        <dbReference type="EMBL" id="CAE7236750.1"/>
    </source>
</evidence>
<organism evidence="1 2">
    <name type="scientific">Symbiodinium necroappetens</name>
    <dbReference type="NCBI Taxonomy" id="1628268"/>
    <lineage>
        <taxon>Eukaryota</taxon>
        <taxon>Sar</taxon>
        <taxon>Alveolata</taxon>
        <taxon>Dinophyceae</taxon>
        <taxon>Suessiales</taxon>
        <taxon>Symbiodiniaceae</taxon>
        <taxon>Symbiodinium</taxon>
    </lineage>
</organism>
<dbReference type="AlphaFoldDB" id="A0A812KY88"/>